<evidence type="ECO:0000256" key="1">
    <source>
        <dbReference type="SAM" id="MobiDB-lite"/>
    </source>
</evidence>
<accession>A0A8J5RPT4</accession>
<reference evidence="2" key="1">
    <citation type="journal article" date="2021" name="bioRxiv">
        <title>Whole Genome Assembly and Annotation of Northern Wild Rice, Zizania palustris L., Supports a Whole Genome Duplication in the Zizania Genus.</title>
        <authorList>
            <person name="Haas M."/>
            <person name="Kono T."/>
            <person name="Macchietto M."/>
            <person name="Millas R."/>
            <person name="McGilp L."/>
            <person name="Shao M."/>
            <person name="Duquette J."/>
            <person name="Hirsch C.N."/>
            <person name="Kimball J."/>
        </authorList>
    </citation>
    <scope>NUCLEOTIDE SEQUENCE</scope>
    <source>
        <tissue evidence="2">Fresh leaf tissue</tissue>
    </source>
</reference>
<gene>
    <name evidence="2" type="ORF">GUJ93_ZPchr0001g30163</name>
</gene>
<evidence type="ECO:0000313" key="3">
    <source>
        <dbReference type="Proteomes" id="UP000729402"/>
    </source>
</evidence>
<name>A0A8J5RPT4_ZIZPA</name>
<reference evidence="2" key="2">
    <citation type="submission" date="2021-02" db="EMBL/GenBank/DDBJ databases">
        <authorList>
            <person name="Kimball J.A."/>
            <person name="Haas M.W."/>
            <person name="Macchietto M."/>
            <person name="Kono T."/>
            <person name="Duquette J."/>
            <person name="Shao M."/>
        </authorList>
    </citation>
    <scope>NUCLEOTIDE SEQUENCE</scope>
    <source>
        <tissue evidence="2">Fresh leaf tissue</tissue>
    </source>
</reference>
<feature type="region of interest" description="Disordered" evidence="1">
    <location>
        <begin position="25"/>
        <end position="44"/>
    </location>
</feature>
<proteinExistence type="predicted"/>
<comment type="caution">
    <text evidence="2">The sequence shown here is derived from an EMBL/GenBank/DDBJ whole genome shotgun (WGS) entry which is preliminary data.</text>
</comment>
<organism evidence="2 3">
    <name type="scientific">Zizania palustris</name>
    <name type="common">Northern wild rice</name>
    <dbReference type="NCBI Taxonomy" id="103762"/>
    <lineage>
        <taxon>Eukaryota</taxon>
        <taxon>Viridiplantae</taxon>
        <taxon>Streptophyta</taxon>
        <taxon>Embryophyta</taxon>
        <taxon>Tracheophyta</taxon>
        <taxon>Spermatophyta</taxon>
        <taxon>Magnoliopsida</taxon>
        <taxon>Liliopsida</taxon>
        <taxon>Poales</taxon>
        <taxon>Poaceae</taxon>
        <taxon>BOP clade</taxon>
        <taxon>Oryzoideae</taxon>
        <taxon>Oryzeae</taxon>
        <taxon>Zizaniinae</taxon>
        <taxon>Zizania</taxon>
    </lineage>
</organism>
<protein>
    <submittedName>
        <fullName evidence="2">Uncharacterized protein</fullName>
    </submittedName>
</protein>
<keyword evidence="3" id="KW-1185">Reference proteome</keyword>
<dbReference type="AlphaFoldDB" id="A0A8J5RPT4"/>
<evidence type="ECO:0000313" key="2">
    <source>
        <dbReference type="EMBL" id="KAG8053442.1"/>
    </source>
</evidence>
<dbReference type="Proteomes" id="UP000729402">
    <property type="component" value="Unassembled WGS sequence"/>
</dbReference>
<sequence>MIWPPLACLGRIIFHHNFMRRLHDLPESSSPRNKGLLEDSSPPRLGRRIGLGDLDFASKEGFLVTNLICGLVVEGSI</sequence>
<dbReference type="EMBL" id="JAAALK010000288">
    <property type="protein sequence ID" value="KAG8053442.1"/>
    <property type="molecule type" value="Genomic_DNA"/>
</dbReference>